<feature type="transmembrane region" description="Helical" evidence="6">
    <location>
        <begin position="463"/>
        <end position="482"/>
    </location>
</feature>
<evidence type="ECO:0000256" key="3">
    <source>
        <dbReference type="ARBA" id="ARBA00022692"/>
    </source>
</evidence>
<keyword evidence="7" id="KW-0732">Signal</keyword>
<dbReference type="GO" id="GO:0034755">
    <property type="term" value="P:iron ion transmembrane transport"/>
    <property type="evidence" value="ECO:0007669"/>
    <property type="project" value="TreeGrafter"/>
</dbReference>
<keyword evidence="2" id="KW-0813">Transport</keyword>
<evidence type="ECO:0000313" key="8">
    <source>
        <dbReference type="EMBL" id="CAE0594365.1"/>
    </source>
</evidence>
<gene>
    <name evidence="8" type="ORF">EHUX00137_LOCUS44369</name>
</gene>
<evidence type="ECO:0000256" key="1">
    <source>
        <dbReference type="ARBA" id="ARBA00004141"/>
    </source>
</evidence>
<feature type="transmembrane region" description="Helical" evidence="6">
    <location>
        <begin position="148"/>
        <end position="169"/>
    </location>
</feature>
<dbReference type="GO" id="GO:0005886">
    <property type="term" value="C:plasma membrane"/>
    <property type="evidence" value="ECO:0007669"/>
    <property type="project" value="TreeGrafter"/>
</dbReference>
<dbReference type="PANTHER" id="PTHR11706">
    <property type="entry name" value="SOLUTE CARRIER PROTEIN FAMILY 11 MEMBER"/>
    <property type="match status" value="1"/>
</dbReference>
<reference evidence="8" key="1">
    <citation type="submission" date="2021-01" db="EMBL/GenBank/DDBJ databases">
        <authorList>
            <person name="Corre E."/>
            <person name="Pelletier E."/>
            <person name="Niang G."/>
            <person name="Scheremetjew M."/>
            <person name="Finn R."/>
            <person name="Kale V."/>
            <person name="Holt S."/>
            <person name="Cochrane G."/>
            <person name="Meng A."/>
            <person name="Brown T."/>
            <person name="Cohen L."/>
        </authorList>
    </citation>
    <scope>NUCLEOTIDE SEQUENCE</scope>
    <source>
        <strain evidence="8">379</strain>
    </source>
</reference>
<feature type="transmembrane region" description="Helical" evidence="6">
    <location>
        <begin position="388"/>
        <end position="410"/>
    </location>
</feature>
<feature type="transmembrane region" description="Helical" evidence="6">
    <location>
        <begin position="39"/>
        <end position="57"/>
    </location>
</feature>
<dbReference type="Pfam" id="PF01566">
    <property type="entry name" value="Nramp"/>
    <property type="match status" value="1"/>
</dbReference>
<keyword evidence="3 6" id="KW-0812">Transmembrane</keyword>
<protein>
    <submittedName>
        <fullName evidence="8">Uncharacterized protein</fullName>
    </submittedName>
</protein>
<dbReference type="GO" id="GO:0015086">
    <property type="term" value="F:cadmium ion transmembrane transporter activity"/>
    <property type="evidence" value="ECO:0007669"/>
    <property type="project" value="TreeGrafter"/>
</dbReference>
<feature type="signal peptide" evidence="7">
    <location>
        <begin position="1"/>
        <end position="18"/>
    </location>
</feature>
<feature type="transmembrane region" description="Helical" evidence="6">
    <location>
        <begin position="84"/>
        <end position="101"/>
    </location>
</feature>
<feature type="transmembrane region" description="Helical" evidence="6">
    <location>
        <begin position="189"/>
        <end position="210"/>
    </location>
</feature>
<evidence type="ECO:0000256" key="7">
    <source>
        <dbReference type="SAM" id="SignalP"/>
    </source>
</evidence>
<evidence type="ECO:0000256" key="2">
    <source>
        <dbReference type="ARBA" id="ARBA00022448"/>
    </source>
</evidence>
<sequence length="524" mass="53600">MVRCSVLFELIVWTTLTASTIGPGTVAMCAKAGADAQEALLWCVVVAAVVAWVLQEASGRLTNVSNRTLGDCAYFKMPEGSRLAFLRKVLACYVVFGGWAYEANNFAGTMAAVRLVVTDEAALYTINVLLGPLCAGMVVAGSTQRLSLLFSAVVAAMIVCFAAVIGGSGVPNSLGGGLVPTIPAGSYEVALGLVGTTTVPHNLLLSSALARGASARSVQRGVLLSASLSGLISLLILIVGMHVHKDAAEFELRDVADVLRSAMGRGGVWGFALGLFGAGVSSAMTVPLACAMAVEDMFGLRALSALATQEGTEAGRGPSIGSSLAAPAATASPDAAAGFGSPPQPRSARKWVGATASDRWQHGGRGAMMSAVVLLALIPTLARLPTIGIIMFAQVVNGLLLPCVAALLFACVNDARLMSAAPQSTWGNARALPCVGICCFLAFTVLSKQTVCRLVPGWGGRQAMAIALPCTLGVVTGLCLLVRSSRKMTASARVAADAAARRGAEPSAELTIARPRAANADLSV</sequence>
<organism evidence="8">
    <name type="scientific">Emiliania huxleyi</name>
    <name type="common">Coccolithophore</name>
    <name type="synonym">Pontosphaera huxleyi</name>
    <dbReference type="NCBI Taxonomy" id="2903"/>
    <lineage>
        <taxon>Eukaryota</taxon>
        <taxon>Haptista</taxon>
        <taxon>Haptophyta</taxon>
        <taxon>Prymnesiophyceae</taxon>
        <taxon>Isochrysidales</taxon>
        <taxon>Noelaerhabdaceae</taxon>
        <taxon>Emiliania</taxon>
    </lineage>
</organism>
<feature type="transmembrane region" description="Helical" evidence="6">
    <location>
        <begin position="431"/>
        <end position="451"/>
    </location>
</feature>
<feature type="transmembrane region" description="Helical" evidence="6">
    <location>
        <begin position="268"/>
        <end position="294"/>
    </location>
</feature>
<dbReference type="AlphaFoldDB" id="A0A6V2Y5Z3"/>
<dbReference type="PANTHER" id="PTHR11706:SF33">
    <property type="entry name" value="NATURAL RESISTANCE-ASSOCIATED MACROPHAGE PROTEIN 2"/>
    <property type="match status" value="1"/>
</dbReference>
<comment type="subcellular location">
    <subcellularLocation>
        <location evidence="1">Membrane</location>
        <topology evidence="1">Multi-pass membrane protein</topology>
    </subcellularLocation>
</comment>
<feature type="transmembrane region" description="Helical" evidence="6">
    <location>
        <begin position="366"/>
        <end position="382"/>
    </location>
</feature>
<feature type="transmembrane region" description="Helical" evidence="6">
    <location>
        <begin position="121"/>
        <end position="141"/>
    </location>
</feature>
<feature type="transmembrane region" description="Helical" evidence="6">
    <location>
        <begin position="222"/>
        <end position="243"/>
    </location>
</feature>
<evidence type="ECO:0000256" key="6">
    <source>
        <dbReference type="SAM" id="Phobius"/>
    </source>
</evidence>
<dbReference type="InterPro" id="IPR001046">
    <property type="entry name" value="NRAMP_fam"/>
</dbReference>
<keyword evidence="4 6" id="KW-1133">Transmembrane helix</keyword>
<dbReference type="GO" id="GO:0005384">
    <property type="term" value="F:manganese ion transmembrane transporter activity"/>
    <property type="evidence" value="ECO:0007669"/>
    <property type="project" value="TreeGrafter"/>
</dbReference>
<name>A0A6V2Y5Z3_EMIHU</name>
<evidence type="ECO:0000256" key="5">
    <source>
        <dbReference type="ARBA" id="ARBA00023136"/>
    </source>
</evidence>
<evidence type="ECO:0000256" key="4">
    <source>
        <dbReference type="ARBA" id="ARBA00022989"/>
    </source>
</evidence>
<proteinExistence type="predicted"/>
<keyword evidence="5 6" id="KW-0472">Membrane</keyword>
<accession>A0A6V2Y5Z3</accession>
<feature type="chain" id="PRO_5030161031" evidence="7">
    <location>
        <begin position="19"/>
        <end position="524"/>
    </location>
</feature>
<dbReference type="EMBL" id="HBIR01057026">
    <property type="protein sequence ID" value="CAE0594365.1"/>
    <property type="molecule type" value="Transcribed_RNA"/>
</dbReference>